<keyword evidence="2" id="KW-1185">Reference proteome</keyword>
<dbReference type="EMBL" id="CP090034">
    <property type="protein sequence ID" value="UPK95452.1"/>
    <property type="molecule type" value="Genomic_DNA"/>
</dbReference>
<name>A0ACD3Z2Y1_FUSSC</name>
<protein>
    <submittedName>
        <fullName evidence="1">Uncharacterized protein</fullName>
    </submittedName>
</protein>
<dbReference type="Proteomes" id="UP000830768">
    <property type="component" value="Chromosome 5"/>
</dbReference>
<organism evidence="1 2">
    <name type="scientific">Fusarium solani subsp. cucurbitae</name>
    <name type="common">Neocosmosporum cucurbitae</name>
    <dbReference type="NCBI Taxonomy" id="2747967"/>
    <lineage>
        <taxon>Eukaryota</taxon>
        <taxon>Fungi</taxon>
        <taxon>Dikarya</taxon>
        <taxon>Ascomycota</taxon>
        <taxon>Pezizomycotina</taxon>
        <taxon>Sordariomycetes</taxon>
        <taxon>Hypocreomycetidae</taxon>
        <taxon>Hypocreales</taxon>
        <taxon>Nectriaceae</taxon>
        <taxon>Fusarium</taxon>
        <taxon>Fusarium solani species complex</taxon>
    </lineage>
</organism>
<accession>A0ACD3Z2Y1</accession>
<sequence>MLQEFLREIFRFFPFFTSDKSALGGHGTLNIVIDMEFLDSLLLESWTLWVVGLAAVVCRLIARRMKIGKWSLLAIEDYLMVFALLNFTGVVVCINQVAKNGSNYLPPDVAANLTPEGEAQAIWGSKMTFVLEIFTLTATWTVKACLLLMYGRLTEGTSTRQRWGVRVVAAYCAVTYVLVTLMFVFYWCSPTYEYWRVPVKIMQCATYYNHMIFATACNISSDLMLLLVPIPLMIKIRLPRKRKIGLCCVFGLGVFNILAAVLNRYYNFSNPNSYVFLYWYVAEVGVAMCVGNLPLCWPVIRLALGSKGDSSNPSYPNTSYPDSSGRRMPQSRHTLTSKASLWAKLDDEDGRTELSREQGSEIELVGQNMPDLVKQSYQTEAEITTGRPRHGHNSGDHIMVVTKVDITTK</sequence>
<evidence type="ECO:0000313" key="1">
    <source>
        <dbReference type="EMBL" id="UPK95452.1"/>
    </source>
</evidence>
<gene>
    <name evidence="1" type="ORF">LCI18_006387</name>
</gene>
<proteinExistence type="predicted"/>
<reference evidence="1" key="1">
    <citation type="submission" date="2021-11" db="EMBL/GenBank/DDBJ databases">
        <title>Fusarium solani-melongenae Genome sequencing and assembly.</title>
        <authorList>
            <person name="Xie S."/>
            <person name="Huang L."/>
            <person name="Zhang X."/>
        </authorList>
    </citation>
    <scope>NUCLEOTIDE SEQUENCE</scope>
    <source>
        <strain evidence="1">CRI 24-3</strain>
    </source>
</reference>
<evidence type="ECO:0000313" key="2">
    <source>
        <dbReference type="Proteomes" id="UP000830768"/>
    </source>
</evidence>